<dbReference type="HOGENOM" id="CLU_021152_4_2_0"/>
<dbReference type="STRING" id="649638.Trad_2848"/>
<evidence type="ECO:0000313" key="8">
    <source>
        <dbReference type="EMBL" id="ADI15947.1"/>
    </source>
</evidence>
<dbReference type="InterPro" id="IPR036052">
    <property type="entry name" value="TrpB-like_PALP_sf"/>
</dbReference>
<dbReference type="EC" id="4.3.1.17" evidence="3"/>
<keyword evidence="5" id="KW-0456">Lyase</keyword>
<dbReference type="RefSeq" id="WP_013179306.1">
    <property type="nucleotide sequence ID" value="NC_014221.1"/>
</dbReference>
<dbReference type="EMBL" id="CP002049">
    <property type="protein sequence ID" value="ADI15947.1"/>
    <property type="molecule type" value="Genomic_DNA"/>
</dbReference>
<name>D7CVN6_TRURR</name>
<dbReference type="GO" id="GO:0004794">
    <property type="term" value="F:threonine deaminase activity"/>
    <property type="evidence" value="ECO:0007669"/>
    <property type="project" value="TreeGrafter"/>
</dbReference>
<dbReference type="FunFam" id="3.40.50.1100:FF:000005">
    <property type="entry name" value="Threonine dehydratase catabolic"/>
    <property type="match status" value="1"/>
</dbReference>
<keyword evidence="9" id="KW-1185">Reference proteome</keyword>
<evidence type="ECO:0000256" key="2">
    <source>
        <dbReference type="ARBA" id="ARBA00010869"/>
    </source>
</evidence>
<dbReference type="Pfam" id="PF00291">
    <property type="entry name" value="PALP"/>
    <property type="match status" value="1"/>
</dbReference>
<organism evidence="8 9">
    <name type="scientific">Truepera radiovictrix (strain DSM 17093 / CIP 108686 / LMG 22925 / RQ-24)</name>
    <dbReference type="NCBI Taxonomy" id="649638"/>
    <lineage>
        <taxon>Bacteria</taxon>
        <taxon>Thermotogati</taxon>
        <taxon>Deinococcota</taxon>
        <taxon>Deinococci</taxon>
        <taxon>Trueperales</taxon>
        <taxon>Trueperaceae</taxon>
        <taxon>Truepera</taxon>
    </lineage>
</organism>
<dbReference type="SUPFAM" id="SSF53686">
    <property type="entry name" value="Tryptophan synthase beta subunit-like PLP-dependent enzymes"/>
    <property type="match status" value="1"/>
</dbReference>
<comment type="cofactor">
    <cofactor evidence="1">
        <name>pyridoxal 5'-phosphate</name>
        <dbReference type="ChEBI" id="CHEBI:597326"/>
    </cofactor>
</comment>
<proteinExistence type="inferred from homology"/>
<reference evidence="9" key="1">
    <citation type="submission" date="2010-05" db="EMBL/GenBank/DDBJ databases">
        <title>The complete genome of Truepera radiovictris DSM 17093.</title>
        <authorList>
            <consortium name="US DOE Joint Genome Institute (JGI-PGF)"/>
            <person name="Lucas S."/>
            <person name="Copeland A."/>
            <person name="Lapidus A."/>
            <person name="Glavina del Rio T."/>
            <person name="Dalin E."/>
            <person name="Tice H."/>
            <person name="Bruce D."/>
            <person name="Goodwin L."/>
            <person name="Pitluck S."/>
            <person name="Kyrpides N."/>
            <person name="Mavromatis K."/>
            <person name="Ovchinnikova G."/>
            <person name="Munk A.C."/>
            <person name="Detter J.C."/>
            <person name="Han C."/>
            <person name="Tapia R."/>
            <person name="Land M."/>
            <person name="Hauser L."/>
            <person name="Markowitz V."/>
            <person name="Cheng J.-F."/>
            <person name="Hugenholtz P."/>
            <person name="Woyke T."/>
            <person name="Wu D."/>
            <person name="Tindall B."/>
            <person name="Pomrenke H.G."/>
            <person name="Brambilla E."/>
            <person name="Klenk H.-P."/>
            <person name="Eisen J.A."/>
        </authorList>
    </citation>
    <scope>NUCLEOTIDE SEQUENCE [LARGE SCALE GENOMIC DNA]</scope>
    <source>
        <strain evidence="9">DSM 17093 / CIP 108686 / LMG 22925 / RQ-24</strain>
    </source>
</reference>
<evidence type="ECO:0000256" key="6">
    <source>
        <dbReference type="ARBA" id="ARBA00049406"/>
    </source>
</evidence>
<dbReference type="PANTHER" id="PTHR48078">
    <property type="entry name" value="THREONINE DEHYDRATASE, MITOCHONDRIAL-RELATED"/>
    <property type="match status" value="1"/>
</dbReference>
<evidence type="ECO:0000256" key="5">
    <source>
        <dbReference type="ARBA" id="ARBA00023239"/>
    </source>
</evidence>
<comment type="similarity">
    <text evidence="2">Belongs to the serine/threonine dehydratase family.</text>
</comment>
<evidence type="ECO:0000259" key="7">
    <source>
        <dbReference type="Pfam" id="PF00291"/>
    </source>
</evidence>
<reference evidence="8 9" key="2">
    <citation type="journal article" date="2011" name="Stand. Genomic Sci.">
        <title>Complete genome sequence of Truepera radiovictrix type strain (RQ-24).</title>
        <authorList>
            <person name="Ivanova N."/>
            <person name="Rohde C."/>
            <person name="Munk C."/>
            <person name="Nolan M."/>
            <person name="Lucas S."/>
            <person name="Del Rio T.G."/>
            <person name="Tice H."/>
            <person name="Deshpande S."/>
            <person name="Cheng J.F."/>
            <person name="Tapia R."/>
            <person name="Han C."/>
            <person name="Goodwin L."/>
            <person name="Pitluck S."/>
            <person name="Liolios K."/>
            <person name="Mavromatis K."/>
            <person name="Mikhailova N."/>
            <person name="Pati A."/>
            <person name="Chen A."/>
            <person name="Palaniappan K."/>
            <person name="Land M."/>
            <person name="Hauser L."/>
            <person name="Chang Y.J."/>
            <person name="Jeffries C.D."/>
            <person name="Brambilla E."/>
            <person name="Rohde M."/>
            <person name="Goker M."/>
            <person name="Tindall B.J."/>
            <person name="Woyke T."/>
            <person name="Bristow J."/>
            <person name="Eisen J.A."/>
            <person name="Markowitz V."/>
            <person name="Hugenholtz P."/>
            <person name="Kyrpides N.C."/>
            <person name="Klenk H.P."/>
            <person name="Lapidus A."/>
        </authorList>
    </citation>
    <scope>NUCLEOTIDE SEQUENCE [LARGE SCALE GENOMIC DNA]</scope>
    <source>
        <strain evidence="9">DSM 17093 / CIP 108686 / LMG 22925 / RQ-24</strain>
    </source>
</reference>
<dbReference type="InterPro" id="IPR050147">
    <property type="entry name" value="Ser/Thr_Dehydratase"/>
</dbReference>
<evidence type="ECO:0000313" key="9">
    <source>
        <dbReference type="Proteomes" id="UP000000379"/>
    </source>
</evidence>
<dbReference type="Proteomes" id="UP000000379">
    <property type="component" value="Chromosome"/>
</dbReference>
<evidence type="ECO:0000256" key="3">
    <source>
        <dbReference type="ARBA" id="ARBA00012093"/>
    </source>
</evidence>
<dbReference type="OrthoDB" id="9811476at2"/>
<dbReference type="Gene3D" id="3.40.50.1100">
    <property type="match status" value="2"/>
</dbReference>
<accession>D7CVN6</accession>
<dbReference type="InterPro" id="IPR001926">
    <property type="entry name" value="TrpB-like_PALP"/>
</dbReference>
<dbReference type="eggNOG" id="COG1171">
    <property type="taxonomic scope" value="Bacteria"/>
</dbReference>
<gene>
    <name evidence="8" type="ordered locus">Trad_2848</name>
</gene>
<dbReference type="GO" id="GO:0003941">
    <property type="term" value="F:L-serine ammonia-lyase activity"/>
    <property type="evidence" value="ECO:0007669"/>
    <property type="project" value="UniProtKB-EC"/>
</dbReference>
<dbReference type="AlphaFoldDB" id="D7CVN6"/>
<dbReference type="KEGG" id="tra:Trad_2848"/>
<dbReference type="GO" id="GO:0006565">
    <property type="term" value="P:L-serine catabolic process"/>
    <property type="evidence" value="ECO:0007669"/>
    <property type="project" value="TreeGrafter"/>
</dbReference>
<evidence type="ECO:0000256" key="4">
    <source>
        <dbReference type="ARBA" id="ARBA00022898"/>
    </source>
</evidence>
<keyword evidence="4" id="KW-0663">Pyridoxal phosphate</keyword>
<sequence>MLIPLTDIQAARDRLAPYLPTSPVVRAASYCDRTGAEVRFKLELLMPTHAFKVRGALNALLLMDEARRARGVVTASGGNHGLGVAYAAQLLGVRATVVVPVTTPSIRTETIRRFGGSVVVCGRDWNAANQHALALGEAQGATYVSPFDDPAIMAGQGTLALELLEQAPDTEVILCSVGGGGLISGVASAVRQLRPEVRVIGVETLGADCMAQSLAAGRLVELPQFTSIAESLGTRRSTERPFAIVREAVERIITVSDARAFDELLWTLNHEKLLCEPAASCTLAALTDPATDLAGRRVAVVLCGGNITLEQVRGWEARFGSRQRVPEAAL</sequence>
<feature type="domain" description="Tryptophan synthase beta chain-like PALP" evidence="7">
    <location>
        <begin position="22"/>
        <end position="304"/>
    </location>
</feature>
<dbReference type="PANTHER" id="PTHR48078:SF2">
    <property type="entry name" value="CATABOLIC L-SERINE_THREONINE DEHYDRATASE"/>
    <property type="match status" value="1"/>
</dbReference>
<dbReference type="GO" id="GO:0006567">
    <property type="term" value="P:L-threonine catabolic process"/>
    <property type="evidence" value="ECO:0007669"/>
    <property type="project" value="TreeGrafter"/>
</dbReference>
<dbReference type="GO" id="GO:0009097">
    <property type="term" value="P:isoleucine biosynthetic process"/>
    <property type="evidence" value="ECO:0007669"/>
    <property type="project" value="TreeGrafter"/>
</dbReference>
<dbReference type="CDD" id="cd01562">
    <property type="entry name" value="Thr-dehyd"/>
    <property type="match status" value="1"/>
</dbReference>
<evidence type="ECO:0000256" key="1">
    <source>
        <dbReference type="ARBA" id="ARBA00001933"/>
    </source>
</evidence>
<protein>
    <recommendedName>
        <fullName evidence="3">L-serine ammonia-lyase</fullName>
        <ecNumber evidence="3">4.3.1.17</ecNumber>
    </recommendedName>
</protein>
<comment type="catalytic activity">
    <reaction evidence="6">
        <text>L-serine = pyruvate + NH4(+)</text>
        <dbReference type="Rhea" id="RHEA:19169"/>
        <dbReference type="ChEBI" id="CHEBI:15361"/>
        <dbReference type="ChEBI" id="CHEBI:28938"/>
        <dbReference type="ChEBI" id="CHEBI:33384"/>
        <dbReference type="EC" id="4.3.1.17"/>
    </reaction>
</comment>